<keyword evidence="1" id="KW-1133">Transmembrane helix</keyword>
<feature type="transmembrane region" description="Helical" evidence="1">
    <location>
        <begin position="9"/>
        <end position="26"/>
    </location>
</feature>
<proteinExistence type="predicted"/>
<organism evidence="2 3">
    <name type="scientific">Desulfomicrobium norvegicum (strain DSM 1741 / NCIMB 8310)</name>
    <name type="common">Desulfovibrio baculatus (strain Norway 4)</name>
    <name type="synonym">Desulfovibrio desulfuricans (strain Norway 4)</name>
    <dbReference type="NCBI Taxonomy" id="52561"/>
    <lineage>
        <taxon>Bacteria</taxon>
        <taxon>Pseudomonadati</taxon>
        <taxon>Thermodesulfobacteriota</taxon>
        <taxon>Desulfovibrionia</taxon>
        <taxon>Desulfovibrionales</taxon>
        <taxon>Desulfomicrobiaceae</taxon>
        <taxon>Desulfomicrobium</taxon>
    </lineage>
</organism>
<evidence type="ECO:0000313" key="2">
    <source>
        <dbReference type="EMBL" id="SFM20472.1"/>
    </source>
</evidence>
<name>A0A8G2C6S6_DESNO</name>
<protein>
    <submittedName>
        <fullName evidence="2">Uncharacterized protein</fullName>
    </submittedName>
</protein>
<evidence type="ECO:0000313" key="3">
    <source>
        <dbReference type="Proteomes" id="UP000199581"/>
    </source>
</evidence>
<dbReference type="AlphaFoldDB" id="A0A8G2C6S6"/>
<dbReference type="Proteomes" id="UP000199581">
    <property type="component" value="Unassembled WGS sequence"/>
</dbReference>
<keyword evidence="1" id="KW-0472">Membrane</keyword>
<dbReference type="EMBL" id="FOTO01000020">
    <property type="protein sequence ID" value="SFM20472.1"/>
    <property type="molecule type" value="Genomic_DNA"/>
</dbReference>
<reference evidence="2 3" key="1">
    <citation type="submission" date="2016-10" db="EMBL/GenBank/DDBJ databases">
        <authorList>
            <person name="Varghese N."/>
            <person name="Submissions S."/>
        </authorList>
    </citation>
    <scope>NUCLEOTIDE SEQUENCE [LARGE SCALE GENOMIC DNA]</scope>
    <source>
        <strain evidence="2 3">DSM 1741</strain>
    </source>
</reference>
<comment type="caution">
    <text evidence="2">The sequence shown here is derived from an EMBL/GenBank/DDBJ whole genome shotgun (WGS) entry which is preliminary data.</text>
</comment>
<keyword evidence="1" id="KW-0812">Transmembrane</keyword>
<dbReference type="RefSeq" id="WP_092194455.1">
    <property type="nucleotide sequence ID" value="NZ_FOTO01000020.1"/>
</dbReference>
<accession>A0A8G2C6S6</accession>
<keyword evidence="3" id="KW-1185">Reference proteome</keyword>
<gene>
    <name evidence="2" type="ORF">SAMN05421830_12045</name>
</gene>
<sequence>MIVGAKERIVWVLVVLFASTVGYFLGQKVAVPEHKAQVAVEVVSEDTDVSNEISKSFGWADAPSNMNVEAVDVVKGVRLGGDDYPHPRPAVKLALKNIGDEDLGSFGINVLVLDEQNKRRVATYGQASGSIKEGWTSGRMLFDATETDWKDLVGTNKIDFPVTMIFYASVTGGDKDILRVVFEPWEIDTLPELSH</sequence>
<evidence type="ECO:0000256" key="1">
    <source>
        <dbReference type="SAM" id="Phobius"/>
    </source>
</evidence>